<sequence length="86" mass="9647">MKTKNIIELLLTNVVNLLGCAVQVTIRLSMADSFLGNVRFGGLHYCCESSMVFLLLLTIRSGKVVRVIKRYYPEALNREEIGEVGE</sequence>
<accession>A0AAP8QHC3</accession>
<gene>
    <name evidence="2" type="ORF">C4A77_03015</name>
</gene>
<dbReference type="AlphaFoldDB" id="A0AAP8QHC3"/>
<feature type="transmembrane region" description="Helical" evidence="1">
    <location>
        <begin position="42"/>
        <end position="59"/>
    </location>
</feature>
<evidence type="ECO:0000313" key="3">
    <source>
        <dbReference type="Proteomes" id="UP000239759"/>
    </source>
</evidence>
<name>A0AAP8QHC3_BRELA</name>
<evidence type="ECO:0000256" key="1">
    <source>
        <dbReference type="SAM" id="Phobius"/>
    </source>
</evidence>
<organism evidence="2 3">
    <name type="scientific">Brevibacillus laterosporus</name>
    <name type="common">Bacillus laterosporus</name>
    <dbReference type="NCBI Taxonomy" id="1465"/>
    <lineage>
        <taxon>Bacteria</taxon>
        <taxon>Bacillati</taxon>
        <taxon>Bacillota</taxon>
        <taxon>Bacilli</taxon>
        <taxon>Bacillales</taxon>
        <taxon>Paenibacillaceae</taxon>
        <taxon>Brevibacillus</taxon>
    </lineage>
</organism>
<evidence type="ECO:0000313" key="2">
    <source>
        <dbReference type="EMBL" id="PPB11118.1"/>
    </source>
</evidence>
<reference evidence="2 3" key="1">
    <citation type="submission" date="2018-02" db="EMBL/GenBank/DDBJ databases">
        <title>Comparative analysis of genomes of three Brevibacillus laterosporus strains producers of potent antimicrobials isolated from silage.</title>
        <authorList>
            <person name="Kojic M."/>
            <person name="Miljkovic M."/>
            <person name="Studholme D."/>
            <person name="Filipic B."/>
        </authorList>
    </citation>
    <scope>NUCLEOTIDE SEQUENCE [LARGE SCALE GENOMIC DNA]</scope>
    <source>
        <strain evidence="2 3">BGSP11</strain>
    </source>
</reference>
<dbReference type="Proteomes" id="UP000239759">
    <property type="component" value="Unassembled WGS sequence"/>
</dbReference>
<proteinExistence type="predicted"/>
<comment type="caution">
    <text evidence="2">The sequence shown here is derived from an EMBL/GenBank/DDBJ whole genome shotgun (WGS) entry which is preliminary data.</text>
</comment>
<dbReference type="RefSeq" id="WP_104030686.1">
    <property type="nucleotide sequence ID" value="NZ_JARMDU010000011.1"/>
</dbReference>
<keyword evidence="1" id="KW-0472">Membrane</keyword>
<dbReference type="EMBL" id="PRKQ01000002">
    <property type="protein sequence ID" value="PPB11118.1"/>
    <property type="molecule type" value="Genomic_DNA"/>
</dbReference>
<keyword evidence="1" id="KW-1133">Transmembrane helix</keyword>
<keyword evidence="1" id="KW-0812">Transmembrane</keyword>
<protein>
    <submittedName>
        <fullName evidence="2">Uncharacterized protein</fullName>
    </submittedName>
</protein>
<feature type="transmembrane region" description="Helical" evidence="1">
    <location>
        <begin position="7"/>
        <end position="30"/>
    </location>
</feature>